<dbReference type="InterPro" id="IPR007165">
    <property type="entry name" value="Phage_holin_4_2"/>
</dbReference>
<dbReference type="Proteomes" id="UP000317691">
    <property type="component" value="Unassembled WGS sequence"/>
</dbReference>
<feature type="transmembrane region" description="Helical" evidence="1">
    <location>
        <begin position="58"/>
        <end position="82"/>
    </location>
</feature>
<comment type="caution">
    <text evidence="2">The sequence shown here is derived from an EMBL/GenBank/DDBJ whole genome shotgun (WGS) entry which is preliminary data.</text>
</comment>
<gene>
    <name evidence="2" type="ORF">E6K79_04875</name>
</gene>
<protein>
    <submittedName>
        <fullName evidence="2">Phage holin family protein</fullName>
    </submittedName>
</protein>
<dbReference type="PANTHER" id="PTHR37309">
    <property type="entry name" value="SLR0284 PROTEIN"/>
    <property type="match status" value="1"/>
</dbReference>
<organism evidence="2 3">
    <name type="scientific">Eiseniibacteriota bacterium</name>
    <dbReference type="NCBI Taxonomy" id="2212470"/>
    <lineage>
        <taxon>Bacteria</taxon>
        <taxon>Candidatus Eiseniibacteriota</taxon>
    </lineage>
</organism>
<dbReference type="EMBL" id="VBOZ01000013">
    <property type="protein sequence ID" value="TMQ65390.1"/>
    <property type="molecule type" value="Genomic_DNA"/>
</dbReference>
<reference evidence="2 3" key="1">
    <citation type="journal article" date="2019" name="Nat. Microbiol.">
        <title>Mediterranean grassland soil C-N compound turnover is dependent on rainfall and depth, and is mediated by genomically divergent microorganisms.</title>
        <authorList>
            <person name="Diamond S."/>
            <person name="Andeer P.F."/>
            <person name="Li Z."/>
            <person name="Crits-Christoph A."/>
            <person name="Burstein D."/>
            <person name="Anantharaman K."/>
            <person name="Lane K.R."/>
            <person name="Thomas B.C."/>
            <person name="Pan C."/>
            <person name="Northen T.R."/>
            <person name="Banfield J.F."/>
        </authorList>
    </citation>
    <scope>NUCLEOTIDE SEQUENCE [LARGE SCALE GENOMIC DNA]</scope>
    <source>
        <strain evidence="2">WS_9</strain>
    </source>
</reference>
<dbReference type="AlphaFoldDB" id="A0A538TP76"/>
<keyword evidence="1" id="KW-0472">Membrane</keyword>
<proteinExistence type="predicted"/>
<evidence type="ECO:0000313" key="2">
    <source>
        <dbReference type="EMBL" id="TMQ65390.1"/>
    </source>
</evidence>
<feature type="transmembrane region" description="Helical" evidence="1">
    <location>
        <begin position="29"/>
        <end position="51"/>
    </location>
</feature>
<sequence>MAKTLLQFALVVGTFLILARVVPGFEVRDWGAAVIAALLFGFVNATLGLILRILTFPLILLTLGLFSFVVNALMLKFVAILVPGFTIIGFWPALLAALVLSAVNMLFKAATAEREEP</sequence>
<evidence type="ECO:0000313" key="3">
    <source>
        <dbReference type="Proteomes" id="UP000317691"/>
    </source>
</evidence>
<name>A0A538TP76_UNCEI</name>
<evidence type="ECO:0000256" key="1">
    <source>
        <dbReference type="SAM" id="Phobius"/>
    </source>
</evidence>
<keyword evidence="1" id="KW-1133">Transmembrane helix</keyword>
<dbReference type="PANTHER" id="PTHR37309:SF1">
    <property type="entry name" value="SLR0284 PROTEIN"/>
    <property type="match status" value="1"/>
</dbReference>
<feature type="transmembrane region" description="Helical" evidence="1">
    <location>
        <begin position="88"/>
        <end position="107"/>
    </location>
</feature>
<dbReference type="Pfam" id="PF04020">
    <property type="entry name" value="Phage_holin_4_2"/>
    <property type="match status" value="1"/>
</dbReference>
<accession>A0A538TP76</accession>
<keyword evidence="1" id="KW-0812">Transmembrane</keyword>